<name>D3B6Q3_HETP5</name>
<evidence type="ECO:0000313" key="1">
    <source>
        <dbReference type="EMBL" id="EFA83023.1"/>
    </source>
</evidence>
<keyword evidence="2" id="KW-1185">Reference proteome</keyword>
<dbReference type="InParanoid" id="D3B6Q3"/>
<dbReference type="Proteomes" id="UP000001396">
    <property type="component" value="Unassembled WGS sequence"/>
</dbReference>
<comment type="caution">
    <text evidence="1">The sequence shown here is derived from an EMBL/GenBank/DDBJ whole genome shotgun (WGS) entry which is preliminary data.</text>
</comment>
<dbReference type="EMBL" id="ADBJ01000017">
    <property type="protein sequence ID" value="EFA83023.1"/>
    <property type="molecule type" value="Genomic_DNA"/>
</dbReference>
<evidence type="ECO:0000313" key="2">
    <source>
        <dbReference type="Proteomes" id="UP000001396"/>
    </source>
</evidence>
<gene>
    <name evidence="1" type="ORF">PPL_03806</name>
</gene>
<dbReference type="GeneID" id="31359293"/>
<dbReference type="AlphaFoldDB" id="D3B6Q3"/>
<reference evidence="1 2" key="1">
    <citation type="journal article" date="2011" name="Genome Res.">
        <title>Phylogeny-wide analysis of social amoeba genomes highlights ancient origins for complex intercellular communication.</title>
        <authorList>
            <person name="Heidel A.J."/>
            <person name="Lawal H.M."/>
            <person name="Felder M."/>
            <person name="Schilde C."/>
            <person name="Helps N.R."/>
            <person name="Tunggal B."/>
            <person name="Rivero F."/>
            <person name="John U."/>
            <person name="Schleicher M."/>
            <person name="Eichinger L."/>
            <person name="Platzer M."/>
            <person name="Noegel A.A."/>
            <person name="Schaap P."/>
            <person name="Gloeckner G."/>
        </authorList>
    </citation>
    <scope>NUCLEOTIDE SEQUENCE [LARGE SCALE GENOMIC DNA]</scope>
    <source>
        <strain evidence="2">ATCC 26659 / Pp 5 / PN500</strain>
    </source>
</reference>
<dbReference type="RefSeq" id="XP_020435140.1">
    <property type="nucleotide sequence ID" value="XM_020574726.1"/>
</dbReference>
<sequence length="165" mass="19226">MIYQIFHIVQRSGIYRGPKCVKQSYCKQSTFALSRVVAAECPPALWSIFHGRRLLSAALRKEIMINFKGEPTDDYQTCLALRLENFFWDKFPKTKTIIQILFPARGRWHHLWIFDNHSNDTLAKWLRRLTRNQFPSGAQVRILQVSTTLNHSWFACGDALLSLLS</sequence>
<accession>D3B6Q3</accession>
<protein>
    <submittedName>
        <fullName evidence="1">Uncharacterized protein</fullName>
    </submittedName>
</protein>
<proteinExistence type="predicted"/>
<organism evidence="1 2">
    <name type="scientific">Heterostelium pallidum (strain ATCC 26659 / Pp 5 / PN500)</name>
    <name type="common">Cellular slime mold</name>
    <name type="synonym">Polysphondylium pallidum</name>
    <dbReference type="NCBI Taxonomy" id="670386"/>
    <lineage>
        <taxon>Eukaryota</taxon>
        <taxon>Amoebozoa</taxon>
        <taxon>Evosea</taxon>
        <taxon>Eumycetozoa</taxon>
        <taxon>Dictyostelia</taxon>
        <taxon>Acytosteliales</taxon>
        <taxon>Acytosteliaceae</taxon>
        <taxon>Heterostelium</taxon>
    </lineage>
</organism>